<dbReference type="Gene3D" id="2.60.40.1090">
    <property type="entry name" value="Fimbrial-type adhesion domain"/>
    <property type="match status" value="1"/>
</dbReference>
<dbReference type="GO" id="GO:0007155">
    <property type="term" value="P:cell adhesion"/>
    <property type="evidence" value="ECO:0007669"/>
    <property type="project" value="InterPro"/>
</dbReference>
<dbReference type="Pfam" id="PF00419">
    <property type="entry name" value="Fimbrial"/>
    <property type="match status" value="1"/>
</dbReference>
<protein>
    <recommendedName>
        <fullName evidence="2">Fimbrial-type adhesion domain-containing protein</fullName>
    </recommendedName>
</protein>
<name>A0A212I8Q0_9ENTR</name>
<dbReference type="GeneID" id="86999702"/>
<dbReference type="RefSeq" id="WP_003840930.1">
    <property type="nucleotide sequence ID" value="NZ_LT598671.1"/>
</dbReference>
<accession>A0A212I8Q0</accession>
<organism evidence="3">
    <name type="scientific">uncultured Citrobacter sp</name>
    <dbReference type="NCBI Taxonomy" id="200446"/>
    <lineage>
        <taxon>Bacteria</taxon>
        <taxon>Pseudomonadati</taxon>
        <taxon>Pseudomonadota</taxon>
        <taxon>Gammaproteobacteria</taxon>
        <taxon>Enterobacterales</taxon>
        <taxon>Enterobacteriaceae</taxon>
        <taxon>Citrobacter</taxon>
        <taxon>environmental samples</taxon>
    </lineage>
</organism>
<dbReference type="AlphaFoldDB" id="A0A212I8Q0"/>
<dbReference type="InterPro" id="IPR036937">
    <property type="entry name" value="Adhesion_dom_fimbrial_sf"/>
</dbReference>
<sequence length="198" mass="21497">MKYLPFLLSLMAFCVYGAAPVYDTVQTPEIVVSAFVEPIPTQCKVWVEVDGVSSTTIALETASLKELQGATSGALHQKSFAIRSECTQAEQYYPNIRWVTSGETDPATYALKNTALSGAVNVGFLVQDQSTPPGSVVNFQTGSRKDYEYVDRGRCYKLEEGERVCFNWASTYSVGYIAYGTPGAGIVTADATVIINVE</sequence>
<reference evidence="3" key="1">
    <citation type="submission" date="2016-04" db="EMBL/GenBank/DDBJ databases">
        <authorList>
            <person name="Evans L.H."/>
            <person name="Alamgir A."/>
            <person name="Owens N."/>
            <person name="Weber N.D."/>
            <person name="Virtaneva K."/>
            <person name="Barbian K."/>
            <person name="Babar A."/>
            <person name="Rosenke K."/>
        </authorList>
    </citation>
    <scope>NUCLEOTIDE SEQUENCE</scope>
    <source>
        <strain evidence="4">86-2</strain>
        <strain evidence="3">92-3</strain>
    </source>
</reference>
<feature type="domain" description="Fimbrial-type adhesion" evidence="2">
    <location>
        <begin position="49"/>
        <end position="197"/>
    </location>
</feature>
<keyword evidence="1" id="KW-0732">Signal</keyword>
<dbReference type="EMBL" id="FLUA01000054">
    <property type="protein sequence ID" value="SBV67668.1"/>
    <property type="molecule type" value="Genomic_DNA"/>
</dbReference>
<feature type="signal peptide" evidence="1">
    <location>
        <begin position="1"/>
        <end position="18"/>
    </location>
</feature>
<evidence type="ECO:0000256" key="1">
    <source>
        <dbReference type="SAM" id="SignalP"/>
    </source>
</evidence>
<gene>
    <name evidence="4" type="ORF">KL86CIT2_540133</name>
    <name evidence="3" type="ORF">KM92CIT3_200499</name>
</gene>
<dbReference type="GO" id="GO:0009289">
    <property type="term" value="C:pilus"/>
    <property type="evidence" value="ECO:0007669"/>
    <property type="project" value="InterPro"/>
</dbReference>
<feature type="chain" id="PRO_5015073578" description="Fimbrial-type adhesion domain-containing protein" evidence="1">
    <location>
        <begin position="19"/>
        <end position="198"/>
    </location>
</feature>
<evidence type="ECO:0000313" key="4">
    <source>
        <dbReference type="EMBL" id="SBV67668.1"/>
    </source>
</evidence>
<dbReference type="EMBL" id="FLUB01000013">
    <property type="protein sequence ID" value="SBV63119.1"/>
    <property type="molecule type" value="Genomic_DNA"/>
</dbReference>
<evidence type="ECO:0000313" key="3">
    <source>
        <dbReference type="EMBL" id="SBV63119.1"/>
    </source>
</evidence>
<dbReference type="InterPro" id="IPR000259">
    <property type="entry name" value="Adhesion_dom_fimbrial"/>
</dbReference>
<proteinExistence type="predicted"/>
<evidence type="ECO:0000259" key="2">
    <source>
        <dbReference type="Pfam" id="PF00419"/>
    </source>
</evidence>